<dbReference type="Pfam" id="PF09721">
    <property type="entry name" value="Exosortase_EpsH"/>
    <property type="match status" value="1"/>
</dbReference>
<dbReference type="NCBIfam" id="TIGR04156">
    <property type="entry name" value="cyanoexo_CrtB"/>
    <property type="match status" value="1"/>
</dbReference>
<dbReference type="InterPro" id="IPR026392">
    <property type="entry name" value="Exo/Archaeosortase_dom"/>
</dbReference>
<evidence type="ECO:0000256" key="2">
    <source>
        <dbReference type="ARBA" id="ARBA00022475"/>
    </source>
</evidence>
<evidence type="ECO:0000256" key="3">
    <source>
        <dbReference type="ARBA" id="ARBA00022670"/>
    </source>
</evidence>
<dbReference type="InterPro" id="IPR019127">
    <property type="entry name" value="Exosortase"/>
</dbReference>
<dbReference type="InterPro" id="IPR013426">
    <property type="entry name" value="EpsH-like"/>
</dbReference>
<feature type="transmembrane region" description="Helical" evidence="8">
    <location>
        <begin position="108"/>
        <end position="132"/>
    </location>
</feature>
<proteinExistence type="predicted"/>
<reference evidence="9" key="1">
    <citation type="submission" date="2021-04" db="EMBL/GenBank/DDBJ databases">
        <title>Genome sequence of Woronichinia naegeliana from Washington state freshwater lake bloom.</title>
        <authorList>
            <person name="Dreher T.W."/>
        </authorList>
    </citation>
    <scope>NUCLEOTIDE SEQUENCE</scope>
    <source>
        <strain evidence="9">WA131</strain>
    </source>
</reference>
<dbReference type="NCBIfam" id="TIGR02602">
    <property type="entry name" value="8TM_EpsH"/>
    <property type="match status" value="1"/>
</dbReference>
<dbReference type="EC" id="3.4.22.-" evidence="9"/>
<evidence type="ECO:0000313" key="9">
    <source>
        <dbReference type="EMBL" id="UXE62838.1"/>
    </source>
</evidence>
<dbReference type="NCBIfam" id="TIGR04178">
    <property type="entry name" value="exo_archaeo"/>
    <property type="match status" value="1"/>
</dbReference>
<evidence type="ECO:0000256" key="7">
    <source>
        <dbReference type="ARBA" id="ARBA00023136"/>
    </source>
</evidence>
<evidence type="ECO:0000256" key="5">
    <source>
        <dbReference type="ARBA" id="ARBA00022801"/>
    </source>
</evidence>
<feature type="transmembrane region" description="Helical" evidence="8">
    <location>
        <begin position="73"/>
        <end position="101"/>
    </location>
</feature>
<name>A0A977KZQ0_9CYAN</name>
<keyword evidence="5 9" id="KW-0378">Hydrolase</keyword>
<keyword evidence="2" id="KW-1003">Cell membrane</keyword>
<dbReference type="GO" id="GO:0005886">
    <property type="term" value="C:plasma membrane"/>
    <property type="evidence" value="ECO:0007669"/>
    <property type="project" value="UniProtKB-SubCell"/>
</dbReference>
<feature type="transmembrane region" description="Helical" evidence="8">
    <location>
        <begin position="14"/>
        <end position="32"/>
    </location>
</feature>
<protein>
    <submittedName>
        <fullName evidence="9">Cyanoexosortase B</fullName>
        <ecNumber evidence="9">3.4.22.-</ecNumber>
    </submittedName>
</protein>
<evidence type="ECO:0000256" key="1">
    <source>
        <dbReference type="ARBA" id="ARBA00004651"/>
    </source>
</evidence>
<accession>A0A977KZQ0</accession>
<dbReference type="GO" id="GO:0008233">
    <property type="term" value="F:peptidase activity"/>
    <property type="evidence" value="ECO:0007669"/>
    <property type="project" value="UniProtKB-KW"/>
</dbReference>
<evidence type="ECO:0000256" key="8">
    <source>
        <dbReference type="SAM" id="Phobius"/>
    </source>
</evidence>
<keyword evidence="6 8" id="KW-1133">Transmembrane helix</keyword>
<feature type="transmembrane region" description="Helical" evidence="8">
    <location>
        <begin position="44"/>
        <end position="67"/>
    </location>
</feature>
<feature type="transmembrane region" description="Helical" evidence="8">
    <location>
        <begin position="152"/>
        <end position="173"/>
    </location>
</feature>
<organism evidence="9">
    <name type="scientific">Woronichinia naegeliana WA131</name>
    <dbReference type="NCBI Taxonomy" id="2824559"/>
    <lineage>
        <taxon>Bacteria</taxon>
        <taxon>Bacillati</taxon>
        <taxon>Cyanobacteriota</taxon>
        <taxon>Cyanophyceae</taxon>
        <taxon>Synechococcales</taxon>
        <taxon>Coelosphaeriaceae</taxon>
        <taxon>Woronichinia</taxon>
    </lineage>
</organism>
<keyword evidence="4 8" id="KW-0812">Transmembrane</keyword>
<keyword evidence="7 8" id="KW-0472">Membrane</keyword>
<dbReference type="Proteomes" id="UP001065613">
    <property type="component" value="Chromosome"/>
</dbReference>
<dbReference type="InterPro" id="IPR026492">
    <property type="entry name" value="Cyanoexo_CrtB"/>
</dbReference>
<feature type="transmembrane region" description="Helical" evidence="8">
    <location>
        <begin position="222"/>
        <end position="242"/>
    </location>
</feature>
<gene>
    <name evidence="9" type="primary">crtB</name>
    <name evidence="9" type="ORF">KA717_09085</name>
</gene>
<dbReference type="AlphaFoldDB" id="A0A977KZQ0"/>
<sequence length="269" mass="29691">MGWLQKSISTEHEYFSYALLGFPYAAYIIFGQNRTAWEKLGDRADLVGIICLLVGSVFYLTGAVTFVNLSFPLVLTGVMGCLKGLSGIKLNAFPLLLIALATPNPLPYLLVPFTLPLQQFIAAVCGFLLMNMGVKVTVENIFLLVNDKLVEVAPYCAGLKMWFTSLYVALILVHWSGQLHRRDRLMILLAGATFLSLLANIIRNTLLSLFHGTGNQAAFESLHAGLGGDIYSLVLLLSIVALNQLMIHRNRQWQNWQDLSLGETGEENG</sequence>
<dbReference type="GO" id="GO:0006508">
    <property type="term" value="P:proteolysis"/>
    <property type="evidence" value="ECO:0007669"/>
    <property type="project" value="UniProtKB-KW"/>
</dbReference>
<dbReference type="KEGG" id="wna:KA717_09085"/>
<evidence type="ECO:0000256" key="4">
    <source>
        <dbReference type="ARBA" id="ARBA00022692"/>
    </source>
</evidence>
<evidence type="ECO:0000256" key="6">
    <source>
        <dbReference type="ARBA" id="ARBA00022989"/>
    </source>
</evidence>
<feature type="transmembrane region" description="Helical" evidence="8">
    <location>
        <begin position="185"/>
        <end position="202"/>
    </location>
</feature>
<dbReference type="EMBL" id="CP073041">
    <property type="protein sequence ID" value="UXE62838.1"/>
    <property type="molecule type" value="Genomic_DNA"/>
</dbReference>
<comment type="subcellular location">
    <subcellularLocation>
        <location evidence="1">Cell membrane</location>
        <topology evidence="1">Multi-pass membrane protein</topology>
    </subcellularLocation>
</comment>
<keyword evidence="3" id="KW-0645">Protease</keyword>